<proteinExistence type="predicted"/>
<evidence type="ECO:0000256" key="8">
    <source>
        <dbReference type="ARBA" id="ARBA00023136"/>
    </source>
</evidence>
<evidence type="ECO:0000256" key="12">
    <source>
        <dbReference type="SAM" id="Phobius"/>
    </source>
</evidence>
<dbReference type="GO" id="GO:0005886">
    <property type="term" value="C:plasma membrane"/>
    <property type="evidence" value="ECO:0007669"/>
    <property type="project" value="UniProtKB-SubCell"/>
</dbReference>
<keyword evidence="8 12" id="KW-0472">Membrane</keyword>
<keyword evidence="7 12" id="KW-1133">Transmembrane helix</keyword>
<gene>
    <name evidence="14" type="ORF">ECPE_LOCUS12577</name>
</gene>
<keyword evidence="15" id="KW-1185">Reference proteome</keyword>
<accession>A0A183B042</accession>
<comment type="subcellular location">
    <subcellularLocation>
        <location evidence="1">Cell membrane</location>
        <topology evidence="1">Single-pass type I membrane protein</topology>
    </subcellularLocation>
</comment>
<protein>
    <submittedName>
        <fullName evidence="16">F5/8 type C domain-containing protein</fullName>
    </submittedName>
</protein>
<feature type="region of interest" description="Disordered" evidence="11">
    <location>
        <begin position="482"/>
        <end position="516"/>
    </location>
</feature>
<keyword evidence="10" id="KW-0325">Glycoprotein</keyword>
<dbReference type="Gene3D" id="2.60.120.260">
    <property type="entry name" value="Galactose-binding domain-like"/>
    <property type="match status" value="1"/>
</dbReference>
<dbReference type="PROSITE" id="PS50022">
    <property type="entry name" value="FA58C_3"/>
    <property type="match status" value="1"/>
</dbReference>
<evidence type="ECO:0000256" key="4">
    <source>
        <dbReference type="ARBA" id="ARBA00022729"/>
    </source>
</evidence>
<keyword evidence="2" id="KW-1003">Cell membrane</keyword>
<evidence type="ECO:0000313" key="15">
    <source>
        <dbReference type="Proteomes" id="UP000272942"/>
    </source>
</evidence>
<dbReference type="GO" id="GO:0005524">
    <property type="term" value="F:ATP binding"/>
    <property type="evidence" value="ECO:0007669"/>
    <property type="project" value="UniProtKB-KW"/>
</dbReference>
<evidence type="ECO:0000256" key="9">
    <source>
        <dbReference type="ARBA" id="ARBA00023157"/>
    </source>
</evidence>
<feature type="compositionally biased region" description="Low complexity" evidence="11">
    <location>
        <begin position="817"/>
        <end position="838"/>
    </location>
</feature>
<dbReference type="InterPro" id="IPR008979">
    <property type="entry name" value="Galactose-bd-like_sf"/>
</dbReference>
<evidence type="ECO:0000256" key="6">
    <source>
        <dbReference type="ARBA" id="ARBA00022840"/>
    </source>
</evidence>
<reference evidence="16" key="1">
    <citation type="submission" date="2016-06" db="UniProtKB">
        <authorList>
            <consortium name="WormBaseParasite"/>
        </authorList>
    </citation>
    <scope>IDENTIFICATION</scope>
</reference>
<evidence type="ECO:0000256" key="5">
    <source>
        <dbReference type="ARBA" id="ARBA00022741"/>
    </source>
</evidence>
<evidence type="ECO:0000256" key="1">
    <source>
        <dbReference type="ARBA" id="ARBA00004251"/>
    </source>
</evidence>
<evidence type="ECO:0000256" key="10">
    <source>
        <dbReference type="ARBA" id="ARBA00023180"/>
    </source>
</evidence>
<keyword evidence="6" id="KW-0067">ATP-binding</keyword>
<keyword evidence="9" id="KW-1015">Disulfide bond</keyword>
<dbReference type="OrthoDB" id="6071166at2759"/>
<dbReference type="Proteomes" id="UP000272942">
    <property type="component" value="Unassembled WGS sequence"/>
</dbReference>
<evidence type="ECO:0000256" key="7">
    <source>
        <dbReference type="ARBA" id="ARBA00022989"/>
    </source>
</evidence>
<organism evidence="16">
    <name type="scientific">Echinostoma caproni</name>
    <dbReference type="NCBI Taxonomy" id="27848"/>
    <lineage>
        <taxon>Eukaryota</taxon>
        <taxon>Metazoa</taxon>
        <taxon>Spiralia</taxon>
        <taxon>Lophotrochozoa</taxon>
        <taxon>Platyhelminthes</taxon>
        <taxon>Trematoda</taxon>
        <taxon>Digenea</taxon>
        <taxon>Plagiorchiida</taxon>
        <taxon>Echinostomata</taxon>
        <taxon>Echinostomatoidea</taxon>
        <taxon>Echinostomatidae</taxon>
        <taxon>Echinostoma</taxon>
    </lineage>
</organism>
<evidence type="ECO:0000313" key="14">
    <source>
        <dbReference type="EMBL" id="VDP89849.1"/>
    </source>
</evidence>
<name>A0A183B042_9TREM</name>
<keyword evidence="4" id="KW-0732">Signal</keyword>
<feature type="transmembrane region" description="Helical" evidence="12">
    <location>
        <begin position="291"/>
        <end position="314"/>
    </location>
</feature>
<dbReference type="Gene3D" id="2.60.120.1190">
    <property type="match status" value="1"/>
</dbReference>
<keyword evidence="3 12" id="KW-0812">Transmembrane</keyword>
<evidence type="ECO:0000313" key="16">
    <source>
        <dbReference type="WBParaSite" id="ECPE_0001261301-mRNA-1"/>
    </source>
</evidence>
<evidence type="ECO:0000256" key="3">
    <source>
        <dbReference type="ARBA" id="ARBA00022692"/>
    </source>
</evidence>
<feature type="compositionally biased region" description="Low complexity" evidence="11">
    <location>
        <begin position="498"/>
        <end position="516"/>
    </location>
</feature>
<evidence type="ECO:0000256" key="11">
    <source>
        <dbReference type="SAM" id="MobiDB-lite"/>
    </source>
</evidence>
<dbReference type="SUPFAM" id="SSF49785">
    <property type="entry name" value="Galactose-binding domain-like"/>
    <property type="match status" value="1"/>
</dbReference>
<sequence>MRGQTSRLDGSTTALVPKFVILDPPLIARWIRIYPYRDSPDFVCVRLGAYGCRFTDDLVEYQIPEGSLAVFPFHAPTPSHALPVKGTPRPTDRAKMAIGSSSNNRITSPNNHSVFHEAGGGTAFSDACYDGYRVEPADTSTQNHWFVGWYRNRWRVTKTTTNSDDVVDMLFRFASVRDFKRLRLYTSNNYPEKIRLPRRIEVRFSVHGSMFSGQPVVVQDFPMNNHSTDLQTIEMDLEGRIGQFLQLKAFFADDWLLFSEIKFFSVPREVESTALPVDSLDLASVHRLPTVIILALLIAAFLVVIGCAFIWIYWKRKHLREVKHRRALTIPPDVHMDHADGMVNGRIGNIYPVNAQLLNSNGTLSKKCLQKGSNELRHLMELNQTPSARTISNHNSRLSGTASGPSDEMSEMDVFNTTVAGLPQTALNARLSPTHLSLLASLKRSLFGIGKSNSKCVQPPGQCGTTAGFSSMQQSLPTGSNSILASGLYDPSAVQPYPNNGNGNNPQHHNNNSSNNHMGVFHATLSNPTGAVSFTDQMLQAGGPVTSVLSLELSNPGASGMLLSSPVSNPTLMNVSTTAPTGPDLHSHAWRMQTTGSMNPMTVNSVGASSLLLGSIQPELGLYTTVSGESDGDSNCASTMSPEYATAGNINDQLSYSNALSQLQQHQQHQQAAAAAAAALLTLNPACSVTNLRGHMTYVPPRQAGLISPSLTFSALPTPSTTMTNRTLAEPNSLIFSNPSGTVGPHLISANPMDLALVNSAQFYQPYSTNSPVALNSCVTANYLSDGKRHFAPVGSTAMSITNPVLFSRMYGASMQQQQQSQSTQQQQHQTQATCSTQPTQTPRLKRQRDISGESNLRYPLALKIHL</sequence>
<dbReference type="InterPro" id="IPR048525">
    <property type="entry name" value="DDR1-2_DS-like"/>
</dbReference>
<dbReference type="WBParaSite" id="ECPE_0001261301-mRNA-1">
    <property type="protein sequence ID" value="ECPE_0001261301-mRNA-1"/>
    <property type="gene ID" value="ECPE_0001261301"/>
</dbReference>
<feature type="region of interest" description="Disordered" evidence="11">
    <location>
        <begin position="817"/>
        <end position="853"/>
    </location>
</feature>
<dbReference type="Pfam" id="PF21114">
    <property type="entry name" value="DDR1-2_DS-like"/>
    <property type="match status" value="1"/>
</dbReference>
<dbReference type="AlphaFoldDB" id="A0A183B042"/>
<reference evidence="14 15" key="2">
    <citation type="submission" date="2018-11" db="EMBL/GenBank/DDBJ databases">
        <authorList>
            <consortium name="Pathogen Informatics"/>
        </authorList>
    </citation>
    <scope>NUCLEOTIDE SEQUENCE [LARGE SCALE GENOMIC DNA]</scope>
    <source>
        <strain evidence="14 15">Egypt</strain>
    </source>
</reference>
<keyword evidence="5" id="KW-0547">Nucleotide-binding</keyword>
<evidence type="ECO:0000256" key="2">
    <source>
        <dbReference type="ARBA" id="ARBA00022475"/>
    </source>
</evidence>
<feature type="domain" description="F5/8 type C" evidence="13">
    <location>
        <begin position="1"/>
        <end position="52"/>
    </location>
</feature>
<evidence type="ECO:0000259" key="13">
    <source>
        <dbReference type="PROSITE" id="PS50022"/>
    </source>
</evidence>
<dbReference type="EMBL" id="UZAN01053159">
    <property type="protein sequence ID" value="VDP89849.1"/>
    <property type="molecule type" value="Genomic_DNA"/>
</dbReference>
<dbReference type="InterPro" id="IPR000421">
    <property type="entry name" value="FA58C"/>
</dbReference>